<feature type="region of interest" description="Disordered" evidence="1">
    <location>
        <begin position="23"/>
        <end position="43"/>
    </location>
</feature>
<sequence>MTATIRISSRILNLLDKIEVKQMTDRPTKEKSDMGYNSSNMHGYSITEKGEALDKLSRWLRKPKKTGRKNRFFPSRLKKSPSGRQADGHFAFYPEGDFFELRYQSNGCKNAKFVEKLYRMK</sequence>
<name>A0A220MFS7_9BACL</name>
<dbReference type="EMBL" id="CP018145">
    <property type="protein sequence ID" value="ASJ53901.1"/>
    <property type="molecule type" value="Genomic_DNA"/>
</dbReference>
<evidence type="ECO:0000313" key="3">
    <source>
        <dbReference type="Proteomes" id="UP000197781"/>
    </source>
</evidence>
<evidence type="ECO:0000313" key="2">
    <source>
        <dbReference type="EMBL" id="ASJ53901.1"/>
    </source>
</evidence>
<protein>
    <submittedName>
        <fullName evidence="2">Uncharacterized protein</fullName>
    </submittedName>
</protein>
<organism evidence="2 3">
    <name type="scientific">Brevibacillus formosus</name>
    <dbReference type="NCBI Taxonomy" id="54913"/>
    <lineage>
        <taxon>Bacteria</taxon>
        <taxon>Bacillati</taxon>
        <taxon>Bacillota</taxon>
        <taxon>Bacilli</taxon>
        <taxon>Bacillales</taxon>
        <taxon>Paenibacillaceae</taxon>
        <taxon>Brevibacillus</taxon>
    </lineage>
</organism>
<dbReference type="Proteomes" id="UP000197781">
    <property type="component" value="Chromosome"/>
</dbReference>
<reference evidence="2 3" key="1">
    <citation type="submission" date="2016-11" db="EMBL/GenBank/DDBJ databases">
        <authorList>
            <person name="Jaros S."/>
            <person name="Januszkiewicz K."/>
            <person name="Wedrychowicz H."/>
        </authorList>
    </citation>
    <scope>NUCLEOTIDE SEQUENCE [LARGE SCALE GENOMIC DNA]</scope>
    <source>
        <strain evidence="2 3">NF2</strain>
    </source>
</reference>
<gene>
    <name evidence="2" type="ORF">BP422_10320</name>
</gene>
<dbReference type="KEGG" id="bfm:BP422_10320"/>
<dbReference type="AlphaFoldDB" id="A0A220MFS7"/>
<accession>A0A220MFS7</accession>
<evidence type="ECO:0000256" key="1">
    <source>
        <dbReference type="SAM" id="MobiDB-lite"/>
    </source>
</evidence>
<feature type="compositionally biased region" description="Basic and acidic residues" evidence="1">
    <location>
        <begin position="23"/>
        <end position="33"/>
    </location>
</feature>
<proteinExistence type="predicted"/>